<keyword evidence="2" id="KW-1185">Reference proteome</keyword>
<organism evidence="1 2">
    <name type="scientific">Mesobacillus stamsii</name>
    <dbReference type="NCBI Taxonomy" id="225347"/>
    <lineage>
        <taxon>Bacteria</taxon>
        <taxon>Bacillati</taxon>
        <taxon>Bacillota</taxon>
        <taxon>Bacilli</taxon>
        <taxon>Bacillales</taxon>
        <taxon>Bacillaceae</taxon>
        <taxon>Mesobacillus</taxon>
    </lineage>
</organism>
<evidence type="ECO:0008006" key="3">
    <source>
        <dbReference type="Google" id="ProtNLM"/>
    </source>
</evidence>
<reference evidence="1 2" key="1">
    <citation type="submission" date="2023-07" db="EMBL/GenBank/DDBJ databases">
        <title>Genomic Encyclopedia of Type Strains, Phase IV (KMG-IV): sequencing the most valuable type-strain genomes for metagenomic binning, comparative biology and taxonomic classification.</title>
        <authorList>
            <person name="Goeker M."/>
        </authorList>
    </citation>
    <scope>NUCLEOTIDE SEQUENCE [LARGE SCALE GENOMIC DNA]</scope>
    <source>
        <strain evidence="1 2">DSM 19598</strain>
    </source>
</reference>
<accession>A0ABU0FY13</accession>
<proteinExistence type="predicted"/>
<evidence type="ECO:0000313" key="1">
    <source>
        <dbReference type="EMBL" id="MDQ0414233.1"/>
    </source>
</evidence>
<protein>
    <recommendedName>
        <fullName evidence="3">DUF3168 domain-containing protein</fullName>
    </recommendedName>
</protein>
<dbReference type="EMBL" id="JAUSUN010000013">
    <property type="protein sequence ID" value="MDQ0414233.1"/>
    <property type="molecule type" value="Genomic_DNA"/>
</dbReference>
<evidence type="ECO:0000313" key="2">
    <source>
        <dbReference type="Proteomes" id="UP001242313"/>
    </source>
</evidence>
<sequence length="136" mass="15484">MADLNVMAANIKNILSTVPEIVEAFDYEPQNINQLPAATLFFNGFTQTDQTTRRFSVNWNWVIRLYIPIRVSDIKVPQVQIRSLIESTIKQLRIDPTLGNACLYHTVTAGEVFAMLDQNNPMLIAELELSANTEEW</sequence>
<name>A0ABU0FY13_9BACI</name>
<gene>
    <name evidence="1" type="ORF">J2S25_002440</name>
</gene>
<dbReference type="RefSeq" id="WP_307192014.1">
    <property type="nucleotide sequence ID" value="NZ_JAUSUN010000013.1"/>
</dbReference>
<comment type="caution">
    <text evidence="1">The sequence shown here is derived from an EMBL/GenBank/DDBJ whole genome shotgun (WGS) entry which is preliminary data.</text>
</comment>
<dbReference type="Proteomes" id="UP001242313">
    <property type="component" value="Unassembled WGS sequence"/>
</dbReference>